<dbReference type="EMBL" id="LSKU01000001">
    <property type="protein sequence ID" value="KXG43321.1"/>
    <property type="molecule type" value="Genomic_DNA"/>
</dbReference>
<protein>
    <submittedName>
        <fullName evidence="2">Uncharacterized protein</fullName>
    </submittedName>
</protein>
<dbReference type="RefSeq" id="WP_068723690.1">
    <property type="nucleotide sequence ID" value="NZ_LSKU01000001.1"/>
</dbReference>
<dbReference type="OrthoDB" id="1797983at2"/>
<evidence type="ECO:0000313" key="3">
    <source>
        <dbReference type="Proteomes" id="UP000070352"/>
    </source>
</evidence>
<gene>
    <name evidence="2" type="ORF">U473_04300</name>
</gene>
<keyword evidence="3" id="KW-1185">Reference proteome</keyword>
<comment type="caution">
    <text evidence="2">The sequence shown here is derived from an EMBL/GenBank/DDBJ whole genome shotgun (WGS) entry which is preliminary data.</text>
</comment>
<keyword evidence="1" id="KW-1133">Transmembrane helix</keyword>
<evidence type="ECO:0000256" key="1">
    <source>
        <dbReference type="SAM" id="Phobius"/>
    </source>
</evidence>
<evidence type="ECO:0000313" key="2">
    <source>
        <dbReference type="EMBL" id="KXG43321.1"/>
    </source>
</evidence>
<keyword evidence="1" id="KW-0812">Transmembrane</keyword>
<organism evidence="2 3">
    <name type="scientific">Tepidibacillus decaturensis</name>
    <dbReference type="NCBI Taxonomy" id="1413211"/>
    <lineage>
        <taxon>Bacteria</taxon>
        <taxon>Bacillati</taxon>
        <taxon>Bacillota</taxon>
        <taxon>Bacilli</taxon>
        <taxon>Bacillales</taxon>
        <taxon>Bacillaceae</taxon>
        <taxon>Tepidibacillus</taxon>
    </lineage>
</organism>
<proteinExistence type="predicted"/>
<name>A0A135L2W6_9BACI</name>
<keyword evidence="1" id="KW-0472">Membrane</keyword>
<feature type="transmembrane region" description="Helical" evidence="1">
    <location>
        <begin position="42"/>
        <end position="62"/>
    </location>
</feature>
<feature type="transmembrane region" description="Helical" evidence="1">
    <location>
        <begin position="12"/>
        <end position="30"/>
    </location>
</feature>
<accession>A0A135L2W6</accession>
<reference evidence="2 3" key="1">
    <citation type="submission" date="2016-02" db="EMBL/GenBank/DDBJ databases">
        <title>Draft Genome for Tepidibacillus decaturensis nov. sp. Strain Z9, an Anaerobic, Moderately Thermophilic and Heterotrophic Bacterium from Deep Subsurface of the Illinois Basin, USA.</title>
        <authorList>
            <person name="Dong Y."/>
            <person name="Chang J.Y."/>
            <person name="Sanford R."/>
            <person name="Fouke B.W."/>
        </authorList>
    </citation>
    <scope>NUCLEOTIDE SEQUENCE [LARGE SCALE GENOMIC DNA]</scope>
    <source>
        <strain evidence="2 3">Z9</strain>
    </source>
</reference>
<dbReference type="AlphaFoldDB" id="A0A135L2W6"/>
<dbReference type="Proteomes" id="UP000070352">
    <property type="component" value="Unassembled WGS sequence"/>
</dbReference>
<sequence>MRNFIVKGLLGFLWSALLSIITMLVIWIIFKDKKDIGTIAMYFFYTSFIYLAIGIANTIGTYRARGDFNYQQARTISSQSGLERSREDILAISKFYRLSSIMYTVGLILFLTSYFILSGYEPNLSKLKPPLPTVTVNEREIPVTLRDYSVRQYGMEYRNVELSTEEIAKSIIPTKVDPHSKLVVKFNEEPKRIFIGQLNQPFGLDRMVENMVFLSKEEGKYIYELHVEWDEKNANYVLVVQIDSSK</sequence>
<feature type="transmembrane region" description="Helical" evidence="1">
    <location>
        <begin position="95"/>
        <end position="117"/>
    </location>
</feature>